<sequence length="498" mass="56844">MNSLTYYSLVRTKKIKQRLVVVFLLPLISCSQPSQQELKMSAYYEWSAVAKADLDFVYETIKAAHPGVLEHSDVAFQAWLHQGYSKALSLAKRAQTQEQALAALRFYTVGFKDGHLGVSPQNYSSNVNWAGWNIQKQGEEFVVTYQAKEWPISVPPMGSRVIACDGQSVSEYIKYNISPYIDERLNLLSTWSMLAHFVTIETPDMPLWESKRIKHCTVELKDKTKKEYSLLWKKSYEGVQYAFADRAPKQGLRNLGKGIYWINVSNFQLSQAENIELERFLDKIKVLRQAKKVILDTRGNRGGSSQVGTKILRALLKDKIPTESAARAFWRVSPVAKKTLEEHLDYFSKTFGKASIFYLDTVRLLEQMNAALAIKQEWLEQLPDTIDSKIEAREAFNGQLIILTDLNCASACLDFVDSVRRVPGAIHMGLPTSGDTFYIDVAKIQLPSKNLQLSLPLKIWRDRARGLNQAYYPDFLYEGNIYDTQSFENWVMGKLENI</sequence>
<dbReference type="OrthoDB" id="7266775at2"/>
<keyword evidence="3" id="KW-1185">Reference proteome</keyword>
<dbReference type="Gene3D" id="3.90.226.10">
    <property type="entry name" value="2-enoyl-CoA Hydratase, Chain A, domain 1"/>
    <property type="match status" value="1"/>
</dbReference>
<evidence type="ECO:0000313" key="3">
    <source>
        <dbReference type="Proteomes" id="UP000077628"/>
    </source>
</evidence>
<feature type="domain" description="Tail specific protease" evidence="1">
    <location>
        <begin position="262"/>
        <end position="460"/>
    </location>
</feature>
<comment type="caution">
    <text evidence="2">The sequence shown here is derived from an EMBL/GenBank/DDBJ whole genome shotgun (WGS) entry which is preliminary data.</text>
</comment>
<evidence type="ECO:0000259" key="1">
    <source>
        <dbReference type="Pfam" id="PF03572"/>
    </source>
</evidence>
<name>A0A177NN12_9GAMM</name>
<dbReference type="RefSeq" id="WP_064028021.1">
    <property type="nucleotide sequence ID" value="NZ_LUUK01000157.1"/>
</dbReference>
<dbReference type="EMBL" id="LUUK01000157">
    <property type="protein sequence ID" value="OAI19478.1"/>
    <property type="molecule type" value="Genomic_DNA"/>
</dbReference>
<dbReference type="Pfam" id="PF03572">
    <property type="entry name" value="Peptidase_S41"/>
    <property type="match status" value="1"/>
</dbReference>
<dbReference type="InterPro" id="IPR029045">
    <property type="entry name" value="ClpP/crotonase-like_dom_sf"/>
</dbReference>
<protein>
    <recommendedName>
        <fullName evidence="1">Tail specific protease domain-containing protein</fullName>
    </recommendedName>
</protein>
<gene>
    <name evidence="2" type="ORF">A1355_04390</name>
</gene>
<proteinExistence type="predicted"/>
<evidence type="ECO:0000313" key="2">
    <source>
        <dbReference type="EMBL" id="OAI19478.1"/>
    </source>
</evidence>
<accession>A0A177NN12</accession>
<dbReference type="GO" id="GO:0008236">
    <property type="term" value="F:serine-type peptidase activity"/>
    <property type="evidence" value="ECO:0007669"/>
    <property type="project" value="InterPro"/>
</dbReference>
<dbReference type="AlphaFoldDB" id="A0A177NN12"/>
<dbReference type="Proteomes" id="UP000077628">
    <property type="component" value="Unassembled WGS sequence"/>
</dbReference>
<dbReference type="GO" id="GO:0006508">
    <property type="term" value="P:proteolysis"/>
    <property type="evidence" value="ECO:0007669"/>
    <property type="project" value="InterPro"/>
</dbReference>
<reference evidence="3" key="1">
    <citation type="submission" date="2016-03" db="EMBL/GenBank/DDBJ databases">
        <authorList>
            <person name="Heylen K."/>
            <person name="De Vos P."/>
            <person name="Vekeman B."/>
        </authorList>
    </citation>
    <scope>NUCLEOTIDE SEQUENCE [LARGE SCALE GENOMIC DNA]</scope>
    <source>
        <strain evidence="3">R-45383</strain>
    </source>
</reference>
<organism evidence="2 3">
    <name type="scientific">Methylomonas koyamae</name>
    <dbReference type="NCBI Taxonomy" id="702114"/>
    <lineage>
        <taxon>Bacteria</taxon>
        <taxon>Pseudomonadati</taxon>
        <taxon>Pseudomonadota</taxon>
        <taxon>Gammaproteobacteria</taxon>
        <taxon>Methylococcales</taxon>
        <taxon>Methylococcaceae</taxon>
        <taxon>Methylomonas</taxon>
    </lineage>
</organism>
<dbReference type="STRING" id="702114.A1355_04390"/>
<dbReference type="SUPFAM" id="SSF52096">
    <property type="entry name" value="ClpP/crotonase"/>
    <property type="match status" value="1"/>
</dbReference>
<dbReference type="InterPro" id="IPR005151">
    <property type="entry name" value="Tail-specific_protease"/>
</dbReference>